<name>A0A0G1SK52_9BACT</name>
<dbReference type="EMBL" id="LCMI01000002">
    <property type="protein sequence ID" value="KKU33660.1"/>
    <property type="molecule type" value="Genomic_DNA"/>
</dbReference>
<evidence type="ECO:0000313" key="1">
    <source>
        <dbReference type="EMBL" id="KKU33660.1"/>
    </source>
</evidence>
<sequence length="125" mass="13822">MKDIKKPAKMKVKQDRLLRVSQTKSELGDYVGNNWPQEMLISGNLELGHSGNPVTIYLEDEVTGEQLEVSGVKNAFLILEDTRRTSSGWLALAIGSIEKMSDVLGFLSQTTLDTIKKLTNKANKG</sequence>
<proteinExistence type="predicted"/>
<dbReference type="AlphaFoldDB" id="A0A0G1SK52"/>
<evidence type="ECO:0000313" key="2">
    <source>
        <dbReference type="Proteomes" id="UP000034794"/>
    </source>
</evidence>
<dbReference type="Proteomes" id="UP000034794">
    <property type="component" value="Unassembled WGS sequence"/>
</dbReference>
<gene>
    <name evidence="1" type="ORF">UX47_C0002G0068</name>
</gene>
<accession>A0A0G1SK52</accession>
<reference evidence="1 2" key="1">
    <citation type="journal article" date="2015" name="Nature">
        <title>rRNA introns, odd ribosomes, and small enigmatic genomes across a large radiation of phyla.</title>
        <authorList>
            <person name="Brown C.T."/>
            <person name="Hug L.A."/>
            <person name="Thomas B.C."/>
            <person name="Sharon I."/>
            <person name="Castelle C.J."/>
            <person name="Singh A."/>
            <person name="Wilkins M.J."/>
            <person name="Williams K.H."/>
            <person name="Banfield J.F."/>
        </authorList>
    </citation>
    <scope>NUCLEOTIDE SEQUENCE [LARGE SCALE GENOMIC DNA]</scope>
</reference>
<comment type="caution">
    <text evidence="1">The sequence shown here is derived from an EMBL/GenBank/DDBJ whole genome shotgun (WGS) entry which is preliminary data.</text>
</comment>
<organism evidence="1 2">
    <name type="scientific">Candidatus Collierbacteria bacterium GW2011_GWA2_46_26</name>
    <dbReference type="NCBI Taxonomy" id="1618381"/>
    <lineage>
        <taxon>Bacteria</taxon>
        <taxon>Candidatus Collieribacteriota</taxon>
    </lineage>
</organism>
<protein>
    <submittedName>
        <fullName evidence="1">Uncharacterized protein</fullName>
    </submittedName>
</protein>